<evidence type="ECO:0000313" key="2">
    <source>
        <dbReference type="Proteomes" id="UP000323426"/>
    </source>
</evidence>
<protein>
    <submittedName>
        <fullName evidence="1">Uncharacterized protein</fullName>
    </submittedName>
</protein>
<dbReference type="AlphaFoldDB" id="A0A5M6D9C8"/>
<name>A0A5M6D9C8_9BACT</name>
<keyword evidence="2" id="KW-1185">Reference proteome</keyword>
<dbReference type="Proteomes" id="UP000323426">
    <property type="component" value="Unassembled WGS sequence"/>
</dbReference>
<dbReference type="EMBL" id="VWSF01000012">
    <property type="protein sequence ID" value="KAA5543963.1"/>
    <property type="molecule type" value="Genomic_DNA"/>
</dbReference>
<organism evidence="1 2">
    <name type="scientific">Adhaeribacter rhizoryzae</name>
    <dbReference type="NCBI Taxonomy" id="2607907"/>
    <lineage>
        <taxon>Bacteria</taxon>
        <taxon>Pseudomonadati</taxon>
        <taxon>Bacteroidota</taxon>
        <taxon>Cytophagia</taxon>
        <taxon>Cytophagales</taxon>
        <taxon>Hymenobacteraceae</taxon>
        <taxon>Adhaeribacter</taxon>
    </lineage>
</organism>
<gene>
    <name evidence="1" type="ORF">F0145_15395</name>
</gene>
<sequence>MMPHFRRNIIGLLAGAGLLLGQCQSQKIPAAATNLNTAFEISLNQKLALTGENQKVLGEIIFTQLDDSRCPANAMCVRQGAAVASFTIQAKGAEKQNLRLFIGDFMANDSRNKRNQTADTVMLQLENNGSYELILKAVMPYPGTSNGTPQATIQINKS</sequence>
<accession>A0A5M6D9C8</accession>
<reference evidence="1 2" key="1">
    <citation type="submission" date="2019-09" db="EMBL/GenBank/DDBJ databases">
        <title>Genome sequence and assembly of Adhaeribacter sp.</title>
        <authorList>
            <person name="Chhetri G."/>
        </authorList>
    </citation>
    <scope>NUCLEOTIDE SEQUENCE [LARGE SCALE GENOMIC DNA]</scope>
    <source>
        <strain evidence="1 2">DK36</strain>
    </source>
</reference>
<comment type="caution">
    <text evidence="1">The sequence shown here is derived from an EMBL/GenBank/DDBJ whole genome shotgun (WGS) entry which is preliminary data.</text>
</comment>
<dbReference type="RefSeq" id="WP_150089486.1">
    <property type="nucleotide sequence ID" value="NZ_VWSF01000012.1"/>
</dbReference>
<evidence type="ECO:0000313" key="1">
    <source>
        <dbReference type="EMBL" id="KAA5543963.1"/>
    </source>
</evidence>
<proteinExistence type="predicted"/>